<accession>A0A5J4L6K2</accession>
<organism evidence="1 2">
    <name type="scientific">Streptomyces angustmyceticus</name>
    <dbReference type="NCBI Taxonomy" id="285578"/>
    <lineage>
        <taxon>Bacteria</taxon>
        <taxon>Bacillati</taxon>
        <taxon>Actinomycetota</taxon>
        <taxon>Actinomycetes</taxon>
        <taxon>Kitasatosporales</taxon>
        <taxon>Streptomycetaceae</taxon>
        <taxon>Streptomyces</taxon>
    </lineage>
</organism>
<dbReference type="InterPro" id="IPR010982">
    <property type="entry name" value="Lambda_DNA-bd_dom_sf"/>
</dbReference>
<comment type="caution">
    <text evidence="1">The sequence shown here is derived from an EMBL/GenBank/DDBJ whole genome shotgun (WGS) entry which is preliminary data.</text>
</comment>
<name>A0A5J4L6K2_9ACTN</name>
<evidence type="ECO:0000313" key="2">
    <source>
        <dbReference type="Proteomes" id="UP000325598"/>
    </source>
</evidence>
<dbReference type="GO" id="GO:0003677">
    <property type="term" value="F:DNA binding"/>
    <property type="evidence" value="ECO:0007669"/>
    <property type="project" value="InterPro"/>
</dbReference>
<proteinExistence type="predicted"/>
<evidence type="ECO:0000313" key="1">
    <source>
        <dbReference type="EMBL" id="GES27822.1"/>
    </source>
</evidence>
<gene>
    <name evidence="1" type="ORF">San01_03090</name>
</gene>
<protein>
    <submittedName>
        <fullName evidence="1">Uncharacterized protein</fullName>
    </submittedName>
</protein>
<dbReference type="EMBL" id="BLAG01000004">
    <property type="protein sequence ID" value="GES27822.1"/>
    <property type="molecule type" value="Genomic_DNA"/>
</dbReference>
<dbReference type="AlphaFoldDB" id="A0A5J4L6K2"/>
<reference evidence="1 2" key="1">
    <citation type="submission" date="2019-10" db="EMBL/GenBank/DDBJ databases">
        <title>Whole genome shotgun sequence of Streptomyces angustmyceticus NBRC 3934.</title>
        <authorList>
            <person name="Hosoyama A."/>
            <person name="Ichikawa N."/>
            <person name="Kimura A."/>
            <person name="Kitahashi Y."/>
            <person name="Komaki H."/>
            <person name="Uohara A."/>
        </authorList>
    </citation>
    <scope>NUCLEOTIDE SEQUENCE [LARGE SCALE GENOMIC DNA]</scope>
    <source>
        <strain evidence="1 2">NBRC 3934</strain>
    </source>
</reference>
<sequence>MAMPPPTDDTALRRLADHVKRRRVGLGMNKIDVAKAADITINTYMKIEDGKPLRDLTYGKVEAALDWAAGSCQEVLRGGEPTPIQGLEEGVATSPVTDSDLEGDVGQAVTNALIGVADDMSAADIRALKQRVIDEWRELRRNRRGSSGGN</sequence>
<dbReference type="Proteomes" id="UP000325598">
    <property type="component" value="Unassembled WGS sequence"/>
</dbReference>
<keyword evidence="2" id="KW-1185">Reference proteome</keyword>
<dbReference type="SUPFAM" id="SSF47413">
    <property type="entry name" value="lambda repressor-like DNA-binding domains"/>
    <property type="match status" value="1"/>
</dbReference>